<dbReference type="InterPro" id="IPR000595">
    <property type="entry name" value="cNMP-bd_dom"/>
</dbReference>
<evidence type="ECO:0000256" key="2">
    <source>
        <dbReference type="ARBA" id="ARBA00023125"/>
    </source>
</evidence>
<proteinExistence type="predicted"/>
<dbReference type="SUPFAM" id="SSF46785">
    <property type="entry name" value="Winged helix' DNA-binding domain"/>
    <property type="match status" value="1"/>
</dbReference>
<dbReference type="CDD" id="cd00038">
    <property type="entry name" value="CAP_ED"/>
    <property type="match status" value="1"/>
</dbReference>
<dbReference type="Gene3D" id="2.60.120.10">
    <property type="entry name" value="Jelly Rolls"/>
    <property type="match status" value="1"/>
</dbReference>
<sequence>MGKIEGIANQANRCARCRASVRSVCSLTDCAIHSDIAALSGRRLVAAGQTILANGGQAALVGTVLAGILKVSKTLPDGRERIVSLLYPGDFFGQLFTASMDFAVEAATDAELCVADRLRYESVIRRHPILEHAILQSTSRALAVARESALLLSCLNSLERVATYLLVTTGRRDHLLQEAKLQTSHSVAALGISRADVASYLGTTIETISRHLHYLEDKGVILILDSSHFEVLDRDRLQTIAGVSDDDLRLFMPAELTRTSESRHLQTAIVLPLHRSK</sequence>
<dbReference type="PANTHER" id="PTHR24567">
    <property type="entry name" value="CRP FAMILY TRANSCRIPTIONAL REGULATORY PROTEIN"/>
    <property type="match status" value="1"/>
</dbReference>
<organism evidence="6 7">
    <name type="scientific">Devosia salina</name>
    <dbReference type="NCBI Taxonomy" id="2860336"/>
    <lineage>
        <taxon>Bacteria</taxon>
        <taxon>Pseudomonadati</taxon>
        <taxon>Pseudomonadota</taxon>
        <taxon>Alphaproteobacteria</taxon>
        <taxon>Hyphomicrobiales</taxon>
        <taxon>Devosiaceae</taxon>
        <taxon>Devosia</taxon>
    </lineage>
</organism>
<gene>
    <name evidence="6" type="ORF">K1X15_16935</name>
</gene>
<keyword evidence="1" id="KW-0805">Transcription regulation</keyword>
<dbReference type="Gene3D" id="1.10.10.10">
    <property type="entry name" value="Winged helix-like DNA-binding domain superfamily/Winged helix DNA-binding domain"/>
    <property type="match status" value="1"/>
</dbReference>
<reference evidence="6 7" key="1">
    <citation type="submission" date="2021-08" db="EMBL/GenBank/DDBJ databases">
        <title>Devosia salina sp. nov., isolated from the South China Sea sediment.</title>
        <authorList>
            <person name="Zhou Z."/>
        </authorList>
    </citation>
    <scope>NUCLEOTIDE SEQUENCE [LARGE SCALE GENOMIC DNA]</scope>
    <source>
        <strain evidence="6 7">SCS-3</strain>
    </source>
</reference>
<keyword evidence="7" id="KW-1185">Reference proteome</keyword>
<accession>A0ABX8WE58</accession>
<dbReference type="PRINTS" id="PR00034">
    <property type="entry name" value="HTHCRP"/>
</dbReference>
<dbReference type="InterPro" id="IPR018490">
    <property type="entry name" value="cNMP-bd_dom_sf"/>
</dbReference>
<evidence type="ECO:0000256" key="1">
    <source>
        <dbReference type="ARBA" id="ARBA00023015"/>
    </source>
</evidence>
<dbReference type="InterPro" id="IPR036390">
    <property type="entry name" value="WH_DNA-bd_sf"/>
</dbReference>
<feature type="domain" description="HTH crp-type" evidence="5">
    <location>
        <begin position="155"/>
        <end position="235"/>
    </location>
</feature>
<dbReference type="SMART" id="SM00100">
    <property type="entry name" value="cNMP"/>
    <property type="match status" value="1"/>
</dbReference>
<protein>
    <submittedName>
        <fullName evidence="6">Crp/Fnr family transcriptional regulator</fullName>
    </submittedName>
</protein>
<evidence type="ECO:0000313" key="6">
    <source>
        <dbReference type="EMBL" id="QYO76276.1"/>
    </source>
</evidence>
<dbReference type="InterPro" id="IPR050397">
    <property type="entry name" value="Env_Response_Regulators"/>
</dbReference>
<keyword evidence="2" id="KW-0238">DNA-binding</keyword>
<dbReference type="InterPro" id="IPR036388">
    <property type="entry name" value="WH-like_DNA-bd_sf"/>
</dbReference>
<feature type="domain" description="Cyclic nucleotide-binding" evidence="4">
    <location>
        <begin position="38"/>
        <end position="95"/>
    </location>
</feature>
<dbReference type="PROSITE" id="PS50042">
    <property type="entry name" value="CNMP_BINDING_3"/>
    <property type="match status" value="1"/>
</dbReference>
<dbReference type="InterPro" id="IPR014710">
    <property type="entry name" value="RmlC-like_jellyroll"/>
</dbReference>
<dbReference type="InterPro" id="IPR012318">
    <property type="entry name" value="HTH_CRP"/>
</dbReference>
<name>A0ABX8WE58_9HYPH</name>
<dbReference type="SMART" id="SM00419">
    <property type="entry name" value="HTH_CRP"/>
    <property type="match status" value="1"/>
</dbReference>
<dbReference type="PROSITE" id="PS51063">
    <property type="entry name" value="HTH_CRP_2"/>
    <property type="match status" value="1"/>
</dbReference>
<dbReference type="Pfam" id="PF00027">
    <property type="entry name" value="cNMP_binding"/>
    <property type="match status" value="1"/>
</dbReference>
<dbReference type="SUPFAM" id="SSF51206">
    <property type="entry name" value="cAMP-binding domain-like"/>
    <property type="match status" value="1"/>
</dbReference>
<dbReference type="RefSeq" id="WP_220304766.1">
    <property type="nucleotide sequence ID" value="NZ_CP080590.1"/>
</dbReference>
<dbReference type="Proteomes" id="UP000825799">
    <property type="component" value="Chromosome"/>
</dbReference>
<keyword evidence="3" id="KW-0804">Transcription</keyword>
<dbReference type="Pfam" id="PF13545">
    <property type="entry name" value="HTH_Crp_2"/>
    <property type="match status" value="1"/>
</dbReference>
<evidence type="ECO:0000259" key="5">
    <source>
        <dbReference type="PROSITE" id="PS51063"/>
    </source>
</evidence>
<evidence type="ECO:0000256" key="3">
    <source>
        <dbReference type="ARBA" id="ARBA00023163"/>
    </source>
</evidence>
<evidence type="ECO:0000313" key="7">
    <source>
        <dbReference type="Proteomes" id="UP000825799"/>
    </source>
</evidence>
<dbReference type="PANTHER" id="PTHR24567:SF75">
    <property type="entry name" value="FUMARATE AND NITRATE REDUCTION REGULATORY PROTEIN"/>
    <property type="match status" value="1"/>
</dbReference>
<evidence type="ECO:0000259" key="4">
    <source>
        <dbReference type="PROSITE" id="PS50042"/>
    </source>
</evidence>
<dbReference type="EMBL" id="CP080590">
    <property type="protein sequence ID" value="QYO76276.1"/>
    <property type="molecule type" value="Genomic_DNA"/>
</dbReference>